<evidence type="ECO:0000256" key="1">
    <source>
        <dbReference type="SAM" id="MobiDB-lite"/>
    </source>
</evidence>
<sequence>MTSDYALDKSCCLDLKATISCNVNSRLSTTTSKATRNSPLVIEFKYNNALIDVLMFVSCCNSSSALSELIELGYTGALPAGKPPKPPKPPKGHVKIPPAPKVPQGRMDMPGAPSEAPSGHTKEMTPQEFCLESK</sequence>
<accession>A0A5E4NPE3</accession>
<evidence type="ECO:0000313" key="3">
    <source>
        <dbReference type="Proteomes" id="UP000325440"/>
    </source>
</evidence>
<organism evidence="2 3">
    <name type="scientific">Cinara cedri</name>
    <dbReference type="NCBI Taxonomy" id="506608"/>
    <lineage>
        <taxon>Eukaryota</taxon>
        <taxon>Metazoa</taxon>
        <taxon>Ecdysozoa</taxon>
        <taxon>Arthropoda</taxon>
        <taxon>Hexapoda</taxon>
        <taxon>Insecta</taxon>
        <taxon>Pterygota</taxon>
        <taxon>Neoptera</taxon>
        <taxon>Paraneoptera</taxon>
        <taxon>Hemiptera</taxon>
        <taxon>Sternorrhyncha</taxon>
        <taxon>Aphidomorpha</taxon>
        <taxon>Aphidoidea</taxon>
        <taxon>Aphididae</taxon>
        <taxon>Lachninae</taxon>
        <taxon>Cinara</taxon>
    </lineage>
</organism>
<keyword evidence="3" id="KW-1185">Reference proteome</keyword>
<proteinExistence type="predicted"/>
<dbReference type="Proteomes" id="UP000325440">
    <property type="component" value="Unassembled WGS sequence"/>
</dbReference>
<gene>
    <name evidence="2" type="ORF">CINCED_3A005497</name>
</gene>
<dbReference type="AlphaFoldDB" id="A0A5E4NPE3"/>
<protein>
    <submittedName>
        <fullName evidence="2">Uncharacterized protein</fullName>
    </submittedName>
</protein>
<feature type="region of interest" description="Disordered" evidence="1">
    <location>
        <begin position="77"/>
        <end position="134"/>
    </location>
</feature>
<evidence type="ECO:0000313" key="2">
    <source>
        <dbReference type="EMBL" id="VVC43286.1"/>
    </source>
</evidence>
<feature type="compositionally biased region" description="Basic and acidic residues" evidence="1">
    <location>
        <begin position="120"/>
        <end position="134"/>
    </location>
</feature>
<reference evidence="2 3" key="1">
    <citation type="submission" date="2019-08" db="EMBL/GenBank/DDBJ databases">
        <authorList>
            <person name="Alioto T."/>
            <person name="Alioto T."/>
            <person name="Gomez Garrido J."/>
        </authorList>
    </citation>
    <scope>NUCLEOTIDE SEQUENCE [LARGE SCALE GENOMIC DNA]</scope>
</reference>
<name>A0A5E4NPE3_9HEMI</name>
<dbReference type="EMBL" id="CABPRJ010002368">
    <property type="protein sequence ID" value="VVC43286.1"/>
    <property type="molecule type" value="Genomic_DNA"/>
</dbReference>